<feature type="transmembrane region" description="Helical" evidence="1">
    <location>
        <begin position="71"/>
        <end position="89"/>
    </location>
</feature>
<dbReference type="RefSeq" id="WP_150923488.1">
    <property type="nucleotide sequence ID" value="NZ_CP044232.1"/>
</dbReference>
<dbReference type="AlphaFoldDB" id="A0A5J6L0C6"/>
<dbReference type="KEGG" id="mlz:F6J85_01125"/>
<organism evidence="2 3">
    <name type="scientific">Microbacterium lushaniae</name>
    <dbReference type="NCBI Taxonomy" id="2614639"/>
    <lineage>
        <taxon>Bacteria</taxon>
        <taxon>Bacillati</taxon>
        <taxon>Actinomycetota</taxon>
        <taxon>Actinomycetes</taxon>
        <taxon>Micrococcales</taxon>
        <taxon>Microbacteriaceae</taxon>
        <taxon>Microbacterium</taxon>
    </lineage>
</organism>
<evidence type="ECO:0000313" key="3">
    <source>
        <dbReference type="Proteomes" id="UP000325516"/>
    </source>
</evidence>
<dbReference type="Proteomes" id="UP000325516">
    <property type="component" value="Chromosome"/>
</dbReference>
<evidence type="ECO:0000256" key="1">
    <source>
        <dbReference type="SAM" id="Phobius"/>
    </source>
</evidence>
<feature type="transmembrane region" description="Helical" evidence="1">
    <location>
        <begin position="25"/>
        <end position="44"/>
    </location>
</feature>
<name>A0A5J6L0C6_9MICO</name>
<protein>
    <recommendedName>
        <fullName evidence="4">DUF4386 family protein</fullName>
    </recommendedName>
</protein>
<keyword evidence="1" id="KW-1133">Transmembrane helix</keyword>
<feature type="transmembrane region" description="Helical" evidence="1">
    <location>
        <begin position="136"/>
        <end position="157"/>
    </location>
</feature>
<keyword evidence="1" id="KW-0472">Membrane</keyword>
<dbReference type="EMBL" id="CP044232">
    <property type="protein sequence ID" value="QEW01836.1"/>
    <property type="molecule type" value="Genomic_DNA"/>
</dbReference>
<feature type="transmembrane region" description="Helical" evidence="1">
    <location>
        <begin position="101"/>
        <end position="124"/>
    </location>
</feature>
<gene>
    <name evidence="2" type="ORF">F6J85_01125</name>
</gene>
<keyword evidence="1" id="KW-0812">Transmembrane</keyword>
<sequence length="232" mass="23647">MTGMAGGPAARDAPPGARDLPAHRWLSAGGASLTAVALLLLSLLPEAPADAVAVAAWVEQGRSLLTWSDELLFFAVLCWGAGARGLLGARTAAPSPRIDVGATALAAAFVALLVVLLAVGRLVYPVFAIDLAPEAVALLVSTTFGAVHLAFLGFAVAAATLTWSTRARLLGRGVGIVASAAFLAGSFPWMMPAWANSLAAIAVAGWGVFLAFTSVTSPVDAAAHPRRREART</sequence>
<feature type="transmembrane region" description="Helical" evidence="1">
    <location>
        <begin position="169"/>
        <end position="191"/>
    </location>
</feature>
<proteinExistence type="predicted"/>
<evidence type="ECO:0000313" key="2">
    <source>
        <dbReference type="EMBL" id="QEW01836.1"/>
    </source>
</evidence>
<feature type="transmembrane region" description="Helical" evidence="1">
    <location>
        <begin position="197"/>
        <end position="219"/>
    </location>
</feature>
<keyword evidence="3" id="KW-1185">Reference proteome</keyword>
<evidence type="ECO:0008006" key="4">
    <source>
        <dbReference type="Google" id="ProtNLM"/>
    </source>
</evidence>
<accession>A0A5J6L0C6</accession>
<reference evidence="3" key="1">
    <citation type="submission" date="2019-09" db="EMBL/GenBank/DDBJ databases">
        <title>Mumia zhuanghuii sp. nov. isolated from the intestinal contents of plateau pika (Ochotona curzoniae) in the Qinghai-Tibet plateau of China.</title>
        <authorList>
            <person name="Tian Z."/>
        </authorList>
    </citation>
    <scope>NUCLEOTIDE SEQUENCE [LARGE SCALE GENOMIC DNA]</scope>
    <source>
        <strain evidence="3">L-031</strain>
    </source>
</reference>